<dbReference type="OrthoDB" id="10009330at2"/>
<comment type="caution">
    <text evidence="2">The sequence shown here is derived from an EMBL/GenBank/DDBJ whole genome shotgun (WGS) entry which is preliminary data.</text>
</comment>
<evidence type="ECO:0000313" key="3">
    <source>
        <dbReference type="Proteomes" id="UP000265798"/>
    </source>
</evidence>
<reference evidence="3" key="1">
    <citation type="submission" date="2018-05" db="EMBL/GenBank/DDBJ databases">
        <title>Leptospira yasudae sp. nov. and Leptospira stimsonii sp. nov., two pathogenic species of the genus Leptospira isolated from environmental sources.</title>
        <authorList>
            <person name="Casanovas-Massana A."/>
            <person name="Hamond C."/>
            <person name="Santos L.A."/>
            <person name="Hacker K.P."/>
            <person name="Balassiano I."/>
            <person name="Medeiros M.A."/>
            <person name="Reis M.G."/>
            <person name="Ko A.I."/>
            <person name="Wunder E.A."/>
        </authorList>
    </citation>
    <scope>NUCLEOTIDE SEQUENCE [LARGE SCALE GENOMIC DNA]</scope>
    <source>
        <strain evidence="3">Yale</strain>
    </source>
</reference>
<evidence type="ECO:0000313" key="2">
    <source>
        <dbReference type="EMBL" id="RHX85648.1"/>
    </source>
</evidence>
<keyword evidence="1" id="KW-0812">Transmembrane</keyword>
<feature type="transmembrane region" description="Helical" evidence="1">
    <location>
        <begin position="7"/>
        <end position="27"/>
    </location>
</feature>
<accession>A0A396YW42</accession>
<gene>
    <name evidence="2" type="ORF">DLM75_20915</name>
</gene>
<dbReference type="Proteomes" id="UP000265798">
    <property type="component" value="Unassembled WGS sequence"/>
</dbReference>
<protein>
    <submittedName>
        <fullName evidence="2">Uncharacterized protein</fullName>
    </submittedName>
</protein>
<organism evidence="2 3">
    <name type="scientific">Leptospira stimsonii</name>
    <dbReference type="NCBI Taxonomy" id="2202203"/>
    <lineage>
        <taxon>Bacteria</taxon>
        <taxon>Pseudomonadati</taxon>
        <taxon>Spirochaetota</taxon>
        <taxon>Spirochaetia</taxon>
        <taxon>Leptospirales</taxon>
        <taxon>Leptospiraceae</taxon>
        <taxon>Leptospira</taxon>
    </lineage>
</organism>
<keyword evidence="1" id="KW-0472">Membrane</keyword>
<evidence type="ECO:0000256" key="1">
    <source>
        <dbReference type="SAM" id="Phobius"/>
    </source>
</evidence>
<name>A0A396YW42_9LEPT</name>
<dbReference type="RefSeq" id="WP_118970441.1">
    <property type="nucleotide sequence ID" value="NZ_QHCT01000008.1"/>
</dbReference>
<feature type="transmembrane region" description="Helical" evidence="1">
    <location>
        <begin position="80"/>
        <end position="101"/>
    </location>
</feature>
<dbReference type="AlphaFoldDB" id="A0A396YW42"/>
<proteinExistence type="predicted"/>
<dbReference type="EMBL" id="QHCT01000008">
    <property type="protein sequence ID" value="RHX85648.1"/>
    <property type="molecule type" value="Genomic_DNA"/>
</dbReference>
<keyword evidence="1" id="KW-1133">Transmembrane helix</keyword>
<sequence>MIEDDLEYLILLTFSSILEILILEIFLGEELAPDRNEIRLILHFPLFVRLRPEQEWTWSIAMGLKILDDSSSEFIQNQDLTIGFVFFFGHLNIGLYAVRLLEKMRQNEGSMQFDYEVKSEG</sequence>